<keyword evidence="1" id="KW-1133">Transmembrane helix</keyword>
<feature type="transmembrane region" description="Helical" evidence="1">
    <location>
        <begin position="53"/>
        <end position="74"/>
    </location>
</feature>
<keyword evidence="1" id="KW-0472">Membrane</keyword>
<evidence type="ECO:0000313" key="2">
    <source>
        <dbReference type="EMBL" id="CAD7257639.1"/>
    </source>
</evidence>
<keyword evidence="1" id="KW-0812">Transmembrane</keyword>
<sequence length="153" mass="16614">MVLQLIENVCILVVTVLLFVSSDEGRTLLRALHSRTSDSVLCASLQLIENMKAVLFSVLFIAGLVTVLCASLQLIRNMKAVLFSVLFIAGLVTLSCAHHCNSVCAATLCLRITSEDCAKEGGVFNPSNPHLEFHPCICCDSCTLNRKENNTKS</sequence>
<proteinExistence type="predicted"/>
<evidence type="ECO:0000256" key="1">
    <source>
        <dbReference type="SAM" id="Phobius"/>
    </source>
</evidence>
<name>A0A7R9ANU8_TIMSH</name>
<reference evidence="2" key="1">
    <citation type="submission" date="2020-11" db="EMBL/GenBank/DDBJ databases">
        <authorList>
            <person name="Tran Van P."/>
        </authorList>
    </citation>
    <scope>NUCLEOTIDE SEQUENCE</scope>
</reference>
<gene>
    <name evidence="2" type="ORF">TSIB3V08_LOCUS1896</name>
</gene>
<organism evidence="2">
    <name type="scientific">Timema shepardi</name>
    <name type="common">Walking stick</name>
    <dbReference type="NCBI Taxonomy" id="629360"/>
    <lineage>
        <taxon>Eukaryota</taxon>
        <taxon>Metazoa</taxon>
        <taxon>Ecdysozoa</taxon>
        <taxon>Arthropoda</taxon>
        <taxon>Hexapoda</taxon>
        <taxon>Insecta</taxon>
        <taxon>Pterygota</taxon>
        <taxon>Neoptera</taxon>
        <taxon>Polyneoptera</taxon>
        <taxon>Phasmatodea</taxon>
        <taxon>Timematodea</taxon>
        <taxon>Timematoidea</taxon>
        <taxon>Timematidae</taxon>
        <taxon>Timema</taxon>
    </lineage>
</organism>
<dbReference type="AlphaFoldDB" id="A0A7R9ANU8"/>
<accession>A0A7R9ANU8</accession>
<feature type="transmembrane region" description="Helical" evidence="1">
    <location>
        <begin position="81"/>
        <end position="100"/>
    </location>
</feature>
<protein>
    <submittedName>
        <fullName evidence="2">Uncharacterized protein</fullName>
    </submittedName>
</protein>
<dbReference type="EMBL" id="OC000547">
    <property type="protein sequence ID" value="CAD7257639.1"/>
    <property type="molecule type" value="Genomic_DNA"/>
</dbReference>